<dbReference type="GO" id="GO:0003677">
    <property type="term" value="F:DNA binding"/>
    <property type="evidence" value="ECO:0007669"/>
    <property type="project" value="InterPro"/>
</dbReference>
<dbReference type="GO" id="GO:0003964">
    <property type="term" value="F:RNA-directed DNA polymerase activity"/>
    <property type="evidence" value="ECO:0007669"/>
    <property type="project" value="UniProtKB-KW"/>
</dbReference>
<dbReference type="AlphaFoldDB" id="A0A0L7LRV8"/>
<proteinExistence type="predicted"/>
<dbReference type="SUPFAM" id="SSF56349">
    <property type="entry name" value="DNA breaking-rejoining enzymes"/>
    <property type="match status" value="1"/>
</dbReference>
<keyword evidence="1" id="KW-0808">Transferase</keyword>
<evidence type="ECO:0000313" key="1">
    <source>
        <dbReference type="EMBL" id="KOB77946.1"/>
    </source>
</evidence>
<accession>A0A0L7LRV8</accession>
<dbReference type="InterPro" id="IPR011010">
    <property type="entry name" value="DNA_brk_join_enz"/>
</dbReference>
<evidence type="ECO:0000313" key="2">
    <source>
        <dbReference type="Proteomes" id="UP000037510"/>
    </source>
</evidence>
<dbReference type="Proteomes" id="UP000037510">
    <property type="component" value="Unassembled WGS sequence"/>
</dbReference>
<comment type="caution">
    <text evidence="1">The sequence shown here is derived from an EMBL/GenBank/DDBJ whole genome shotgun (WGS) entry which is preliminary data.</text>
</comment>
<keyword evidence="2" id="KW-1185">Reference proteome</keyword>
<name>A0A0L7LRV8_OPEBR</name>
<gene>
    <name evidence="1" type="ORF">OBRU01_02282</name>
</gene>
<keyword evidence="1" id="KW-0548">Nucleotidyltransferase</keyword>
<keyword evidence="1" id="KW-0695">RNA-directed DNA polymerase</keyword>
<sequence>MAYFKFTLCFQLTGSIKAYCNNSTTGIKPKSARSYILHIDADHFQDNGDNIIMHPVFGSKTDNYVHRQSSWKLKENQEKIVCPVRWLRKLIDVSRHADIIVILVRPASRTVIGGWIKTLLRDAGVEATPGSTRSASASLNWLENHKIEEIMEKGNWRVPNTFANFYSAEIISFQNNKNLSNSFEAV</sequence>
<dbReference type="EMBL" id="JTDY01000278">
    <property type="protein sequence ID" value="KOB77946.1"/>
    <property type="molecule type" value="Genomic_DNA"/>
</dbReference>
<reference evidence="1 2" key="1">
    <citation type="journal article" date="2015" name="Genome Biol. Evol.">
        <title>The genome of winter moth (Operophtera brumata) provides a genomic perspective on sexual dimorphism and phenology.</title>
        <authorList>
            <person name="Derks M.F."/>
            <person name="Smit S."/>
            <person name="Salis L."/>
            <person name="Schijlen E."/>
            <person name="Bossers A."/>
            <person name="Mateman C."/>
            <person name="Pijl A.S."/>
            <person name="de Ridder D."/>
            <person name="Groenen M.A."/>
            <person name="Visser M.E."/>
            <person name="Megens H.J."/>
        </authorList>
    </citation>
    <scope>NUCLEOTIDE SEQUENCE [LARGE SCALE GENOMIC DNA]</scope>
    <source>
        <strain evidence="1">WM2013NL</strain>
        <tissue evidence="1">Head and thorax</tissue>
    </source>
</reference>
<organism evidence="1 2">
    <name type="scientific">Operophtera brumata</name>
    <name type="common">Winter moth</name>
    <name type="synonym">Phalaena brumata</name>
    <dbReference type="NCBI Taxonomy" id="104452"/>
    <lineage>
        <taxon>Eukaryota</taxon>
        <taxon>Metazoa</taxon>
        <taxon>Ecdysozoa</taxon>
        <taxon>Arthropoda</taxon>
        <taxon>Hexapoda</taxon>
        <taxon>Insecta</taxon>
        <taxon>Pterygota</taxon>
        <taxon>Neoptera</taxon>
        <taxon>Endopterygota</taxon>
        <taxon>Lepidoptera</taxon>
        <taxon>Glossata</taxon>
        <taxon>Ditrysia</taxon>
        <taxon>Geometroidea</taxon>
        <taxon>Geometridae</taxon>
        <taxon>Larentiinae</taxon>
        <taxon>Operophtera</taxon>
    </lineage>
</organism>
<protein>
    <submittedName>
        <fullName evidence="1">Putative reverse transcriptase-7</fullName>
    </submittedName>
</protein>